<organism evidence="1 2">
    <name type="scientific">Ditylenchus dipsaci</name>
    <dbReference type="NCBI Taxonomy" id="166011"/>
    <lineage>
        <taxon>Eukaryota</taxon>
        <taxon>Metazoa</taxon>
        <taxon>Ecdysozoa</taxon>
        <taxon>Nematoda</taxon>
        <taxon>Chromadorea</taxon>
        <taxon>Rhabditida</taxon>
        <taxon>Tylenchina</taxon>
        <taxon>Tylenchomorpha</taxon>
        <taxon>Sphaerularioidea</taxon>
        <taxon>Anguinidae</taxon>
        <taxon>Anguininae</taxon>
        <taxon>Ditylenchus</taxon>
    </lineage>
</organism>
<dbReference type="AlphaFoldDB" id="A0A915ERV9"/>
<name>A0A915ERV9_9BILA</name>
<evidence type="ECO:0000313" key="1">
    <source>
        <dbReference type="Proteomes" id="UP000887574"/>
    </source>
</evidence>
<dbReference type="Proteomes" id="UP000887574">
    <property type="component" value="Unplaced"/>
</dbReference>
<accession>A0A915ERV9</accession>
<dbReference type="WBParaSite" id="jg8666">
    <property type="protein sequence ID" value="jg8666"/>
    <property type="gene ID" value="jg8666"/>
</dbReference>
<evidence type="ECO:0000313" key="2">
    <source>
        <dbReference type="WBParaSite" id="jg8666"/>
    </source>
</evidence>
<keyword evidence="1" id="KW-1185">Reference proteome</keyword>
<reference evidence="2" key="1">
    <citation type="submission" date="2022-11" db="UniProtKB">
        <authorList>
            <consortium name="WormBaseParasite"/>
        </authorList>
    </citation>
    <scope>IDENTIFICATION</scope>
</reference>
<protein>
    <submittedName>
        <fullName evidence="2">Uncharacterized protein</fullName>
    </submittedName>
</protein>
<proteinExistence type="predicted"/>
<sequence length="216" mass="24785">MRRSLGDQNCGIHSENTGIGSKLDNLESKYSALLENVKEEDGENEDLHRWLENWADHTDIDFLMTFLRYMQENNPRIERYLPPLTTQTHQQWNSILMAQVAPNHKTDVRHSSLFTASLISYQNKIKPERVVEAAVPAQQLPSVTLFDPTLVQIALRLEPRDYAVPLEHDSAGHFTHFHQEPPEVVKPLQNESKPLPIPNSIRKAIYFLKSKQVSAV</sequence>